<evidence type="ECO:0000256" key="1">
    <source>
        <dbReference type="ARBA" id="ARBA00006572"/>
    </source>
</evidence>
<dbReference type="PANTHER" id="PTHR12100">
    <property type="entry name" value="SEC10"/>
    <property type="match status" value="1"/>
</dbReference>
<comment type="similarity">
    <text evidence="1">Belongs to the SEC10 family.</text>
</comment>
<evidence type="ECO:0000256" key="4">
    <source>
        <dbReference type="ARBA" id="ARBA00023054"/>
    </source>
</evidence>
<dbReference type="AlphaFoldDB" id="A0AAX4H962"/>
<dbReference type="PANTHER" id="PTHR12100:SF0">
    <property type="entry name" value="EXOCYST COMPLEX COMPONENT 5"/>
    <property type="match status" value="1"/>
</dbReference>
<dbReference type="Pfam" id="PF07393">
    <property type="entry name" value="Sec10_HB"/>
    <property type="match status" value="1"/>
</dbReference>
<evidence type="ECO:0000313" key="8">
    <source>
        <dbReference type="EMBL" id="WPK25103.1"/>
    </source>
</evidence>
<dbReference type="InterPro" id="IPR009976">
    <property type="entry name" value="Sec10-like"/>
</dbReference>
<evidence type="ECO:0000259" key="7">
    <source>
        <dbReference type="Pfam" id="PF20667"/>
    </source>
</evidence>
<name>A0AAX4H962_9ASCO</name>
<keyword evidence="4 5" id="KW-0175">Coiled coil</keyword>
<dbReference type="EMBL" id="CP138896">
    <property type="protein sequence ID" value="WPK25103.1"/>
    <property type="molecule type" value="Genomic_DNA"/>
</dbReference>
<keyword evidence="2" id="KW-0813">Transport</keyword>
<evidence type="ECO:0000313" key="9">
    <source>
        <dbReference type="Proteomes" id="UP001338582"/>
    </source>
</evidence>
<protein>
    <recommendedName>
        <fullName evidence="10">Exocyst complex component Sec10</fullName>
    </recommendedName>
</protein>
<evidence type="ECO:0008006" key="10">
    <source>
        <dbReference type="Google" id="ProtNLM"/>
    </source>
</evidence>
<dbReference type="KEGG" id="asau:88173471"/>
<reference evidence="8 9" key="1">
    <citation type="submission" date="2023-10" db="EMBL/GenBank/DDBJ databases">
        <title>Draft Genome Sequence of Candida saopaulonensis from a very Premature Infant with Sepsis.</title>
        <authorList>
            <person name="Ning Y."/>
            <person name="Dai R."/>
            <person name="Xiao M."/>
            <person name="Xu Y."/>
            <person name="Yan Q."/>
            <person name="Zhang L."/>
        </authorList>
    </citation>
    <scope>NUCLEOTIDE SEQUENCE [LARGE SCALE GENOMIC DNA]</scope>
    <source>
        <strain evidence="8 9">19XY460</strain>
    </source>
</reference>
<dbReference type="RefSeq" id="XP_062877486.1">
    <property type="nucleotide sequence ID" value="XM_063021416.1"/>
</dbReference>
<evidence type="ECO:0000256" key="3">
    <source>
        <dbReference type="ARBA" id="ARBA00022483"/>
    </source>
</evidence>
<feature type="coiled-coil region" evidence="5">
    <location>
        <begin position="57"/>
        <end position="91"/>
    </location>
</feature>
<keyword evidence="3" id="KW-0268">Exocytosis</keyword>
<evidence type="ECO:0000259" key="6">
    <source>
        <dbReference type="Pfam" id="PF07393"/>
    </source>
</evidence>
<feature type="domain" description="Exocyst complex component Sec10 N-terminal" evidence="7">
    <location>
        <begin position="53"/>
        <end position="166"/>
    </location>
</feature>
<sequence>MSFAIYDLEEDVRSLLQLDNFLDGRTTTEFVEELSKDHIRKGAEVNNLEYLDPKPYIRTFESTLRHLKQLSEEAQRQKVAAQKEVEDYELNHSKNVLQLSSQVQSIVSEFDQLDREISSISKKIDPLNQALNKITNSRERSMEAIFLIRAYHGFYTKEKYEPLEKLRVANSMDQKMKCATTVKNLIRLAKKINSLTGNIPKVAKCEVTIEKYGETMEKALIDRFEVASENEDYEEMGRIAKLLFEFNGGSSVVLAFINMSDLIIDDETETEGVVSLLDNDDLWKALDDPSTQVHDLFKNEATEHRLNSLKVSIKFHARIMQTVFENPTPVFKIMIQRIYAQMILNKVSTLLLYSQQAGSLAHVRVLHDLYILIGDFTKDMKDFFVTNEFDENNDIGNTLDQCFADLFIDTLSDNSYFNLEKEMLENVIFGIAHPFNSVNERALSRKELETKLQGIDNESSALNMSVVGTQTTVQEHSRFNLVESRRVRKFREFMKTRLDILRERVEAPSKDQELPSISQTRVVLSLAIETIARVLELSPHKAADFSLEILELLVLDFGGLYVACGLEVAYDTAVQEKANATTAQTTRLDCLRIFSLTSEILFMLSSCIKSILLPCTVNNLPVRSRMISLTNTFIQKCELSLNLILESVMGYVTDRISHLLTTQKKKDFVCEMIDSNQDYTETCEAISDFLIHTQGLLKVHLTNENYTNSLIKIGMITLNLILDHFKRFQVNTTGGIVLTQDVIRYQSVIDSWEIAELSEKFQLLREISNLFTVQPNLINSLIVEGHLAGLKISTVRQYISKRTDFTPSYLERIFGRK</sequence>
<feature type="domain" description="Exocyst complex component Sec10-like alpha-helical bundle" evidence="6">
    <location>
        <begin position="177"/>
        <end position="812"/>
    </location>
</feature>
<evidence type="ECO:0000256" key="5">
    <source>
        <dbReference type="SAM" id="Coils"/>
    </source>
</evidence>
<dbReference type="GO" id="GO:0000145">
    <property type="term" value="C:exocyst"/>
    <property type="evidence" value="ECO:0007669"/>
    <property type="project" value="TreeGrafter"/>
</dbReference>
<dbReference type="GO" id="GO:0006893">
    <property type="term" value="P:Golgi to plasma membrane transport"/>
    <property type="evidence" value="ECO:0007669"/>
    <property type="project" value="TreeGrafter"/>
</dbReference>
<organism evidence="8 9">
    <name type="scientific">Australozyma saopauloensis</name>
    <dbReference type="NCBI Taxonomy" id="291208"/>
    <lineage>
        <taxon>Eukaryota</taxon>
        <taxon>Fungi</taxon>
        <taxon>Dikarya</taxon>
        <taxon>Ascomycota</taxon>
        <taxon>Saccharomycotina</taxon>
        <taxon>Pichiomycetes</taxon>
        <taxon>Metschnikowiaceae</taxon>
        <taxon>Australozyma</taxon>
    </lineage>
</organism>
<proteinExistence type="inferred from homology"/>
<keyword evidence="9" id="KW-1185">Reference proteome</keyword>
<dbReference type="InterPro" id="IPR048627">
    <property type="entry name" value="Sec10_HB"/>
</dbReference>
<dbReference type="Proteomes" id="UP001338582">
    <property type="component" value="Chromosome 3"/>
</dbReference>
<accession>A0AAX4H962</accession>
<gene>
    <name evidence="8" type="ORF">PUMCH_002406</name>
</gene>
<dbReference type="Pfam" id="PF20667">
    <property type="entry name" value="Sec10_N"/>
    <property type="match status" value="1"/>
</dbReference>
<evidence type="ECO:0000256" key="2">
    <source>
        <dbReference type="ARBA" id="ARBA00022448"/>
    </source>
</evidence>
<dbReference type="InterPro" id="IPR048625">
    <property type="entry name" value="Sec10_N"/>
</dbReference>
<dbReference type="GO" id="GO:0006887">
    <property type="term" value="P:exocytosis"/>
    <property type="evidence" value="ECO:0007669"/>
    <property type="project" value="UniProtKB-KW"/>
</dbReference>
<dbReference type="GeneID" id="88173471"/>